<dbReference type="PROSITE" id="PS00065">
    <property type="entry name" value="D_2_HYDROXYACID_DH_1"/>
    <property type="match status" value="1"/>
</dbReference>
<reference evidence="8 9" key="1">
    <citation type="submission" date="2015-07" db="EMBL/GenBank/DDBJ databases">
        <title>Emmonsia species relationships and genome sequence.</title>
        <authorList>
            <person name="Cuomo C.A."/>
            <person name="Schwartz I.S."/>
            <person name="Kenyon C."/>
            <person name="de Hoog G.S."/>
            <person name="Govender N.P."/>
            <person name="Botha A."/>
            <person name="Moreno L."/>
            <person name="de Vries M."/>
            <person name="Munoz J.F."/>
            <person name="Stielow J.B."/>
        </authorList>
    </citation>
    <scope>NUCLEOTIDE SEQUENCE [LARGE SCALE GENOMIC DNA]</scope>
    <source>
        <strain evidence="8 9">CBS 136260</strain>
    </source>
</reference>
<evidence type="ECO:0000259" key="7">
    <source>
        <dbReference type="Pfam" id="PF02826"/>
    </source>
</evidence>
<dbReference type="Pfam" id="PF00389">
    <property type="entry name" value="2-Hacid_dh"/>
    <property type="match status" value="1"/>
</dbReference>
<sequence length="356" mass="38440">MVPNNPPNLAILDDYQNIAPAKFAHLNPHLTSITSFPETLHPKDSDADNAALISRLHPYQIISTMRERTPFSAELISALPNLKYLLTTGQRNRSIDLQACAERDILVTGTTGLGAGSQKRDSLPSPSSTTEHTWALILGLARNIAQGHSAVKSGGWQGGLAMGLAGKTLGILGLGSLGTATAKIGVVAFGMRVTAWSSNLTQDMADEKARLLGLPPGTFVVASSKLALFREADVLSVHYVLSERSKGIVGEQELGVMKPTALLVNTSRGPLVEEKALLNILKNGRIRGAALDVFDQEPLPEDSEWSNTKWGIEGRSEVLLSPHMGYAEEGIMNRWYEEQAENLESWLNGKSVETKL</sequence>
<dbReference type="InterPro" id="IPR006140">
    <property type="entry name" value="D-isomer_DH_NAD-bd"/>
</dbReference>
<feature type="domain" description="D-isomer specific 2-hydroxyacid dehydrogenase catalytic" evidence="6">
    <location>
        <begin position="44"/>
        <end position="354"/>
    </location>
</feature>
<evidence type="ECO:0000256" key="2">
    <source>
        <dbReference type="ARBA" id="ARBA00022605"/>
    </source>
</evidence>
<dbReference type="Proteomes" id="UP000091918">
    <property type="component" value="Unassembled WGS sequence"/>
</dbReference>
<dbReference type="Gene3D" id="3.40.50.720">
    <property type="entry name" value="NAD(P)-binding Rossmann-like Domain"/>
    <property type="match status" value="2"/>
</dbReference>
<proteinExistence type="inferred from homology"/>
<evidence type="ECO:0000313" key="9">
    <source>
        <dbReference type="Proteomes" id="UP000091918"/>
    </source>
</evidence>
<dbReference type="GO" id="GO:0008652">
    <property type="term" value="P:amino acid biosynthetic process"/>
    <property type="evidence" value="ECO:0007669"/>
    <property type="project" value="UniProtKB-KW"/>
</dbReference>
<dbReference type="AlphaFoldDB" id="A0A1B7NSC5"/>
<dbReference type="EMBL" id="LGUA01000930">
    <property type="protein sequence ID" value="OAX79689.1"/>
    <property type="molecule type" value="Genomic_DNA"/>
</dbReference>
<keyword evidence="4" id="KW-0520">NAD</keyword>
<dbReference type="PANTHER" id="PTHR42789">
    <property type="entry name" value="D-ISOMER SPECIFIC 2-HYDROXYACID DEHYDROGENASE FAMILY PROTEIN (AFU_ORTHOLOGUE AFUA_6G10090)"/>
    <property type="match status" value="1"/>
</dbReference>
<evidence type="ECO:0000256" key="4">
    <source>
        <dbReference type="ARBA" id="ARBA00023027"/>
    </source>
</evidence>
<evidence type="ECO:0000259" key="6">
    <source>
        <dbReference type="Pfam" id="PF00389"/>
    </source>
</evidence>
<evidence type="ECO:0000313" key="8">
    <source>
        <dbReference type="EMBL" id="OAX79689.1"/>
    </source>
</evidence>
<dbReference type="Pfam" id="PF02826">
    <property type="entry name" value="2-Hacid_dh_C"/>
    <property type="match status" value="1"/>
</dbReference>
<dbReference type="InterPro" id="IPR050857">
    <property type="entry name" value="D-2-hydroxyacid_DH"/>
</dbReference>
<dbReference type="PROSITE" id="PS00671">
    <property type="entry name" value="D_2_HYDROXYACID_DH_3"/>
    <property type="match status" value="1"/>
</dbReference>
<comment type="caution">
    <text evidence="8">The sequence shown here is derived from an EMBL/GenBank/DDBJ whole genome shotgun (WGS) entry which is preliminary data.</text>
</comment>
<organism evidence="8 9">
    <name type="scientific">Emergomyces africanus</name>
    <dbReference type="NCBI Taxonomy" id="1955775"/>
    <lineage>
        <taxon>Eukaryota</taxon>
        <taxon>Fungi</taxon>
        <taxon>Dikarya</taxon>
        <taxon>Ascomycota</taxon>
        <taxon>Pezizomycotina</taxon>
        <taxon>Eurotiomycetes</taxon>
        <taxon>Eurotiomycetidae</taxon>
        <taxon>Onygenales</taxon>
        <taxon>Ajellomycetaceae</taxon>
        <taxon>Emergomyces</taxon>
    </lineage>
</organism>
<evidence type="ECO:0000256" key="5">
    <source>
        <dbReference type="RuleBase" id="RU003719"/>
    </source>
</evidence>
<feature type="domain" description="D-isomer specific 2-hydroxyacid dehydrogenase NAD-binding" evidence="7">
    <location>
        <begin position="135"/>
        <end position="325"/>
    </location>
</feature>
<dbReference type="SUPFAM" id="SSF51735">
    <property type="entry name" value="NAD(P)-binding Rossmann-fold domains"/>
    <property type="match status" value="1"/>
</dbReference>
<evidence type="ECO:0000256" key="3">
    <source>
        <dbReference type="ARBA" id="ARBA00023002"/>
    </source>
</evidence>
<dbReference type="CDD" id="cd12169">
    <property type="entry name" value="PGDH_like_1"/>
    <property type="match status" value="1"/>
</dbReference>
<dbReference type="STRING" id="1658172.A0A1B7NSC5"/>
<dbReference type="GO" id="GO:0016616">
    <property type="term" value="F:oxidoreductase activity, acting on the CH-OH group of donors, NAD or NADP as acceptor"/>
    <property type="evidence" value="ECO:0007669"/>
    <property type="project" value="InterPro"/>
</dbReference>
<gene>
    <name evidence="8" type="ORF">ACJ72_05988</name>
</gene>
<dbReference type="InterPro" id="IPR006139">
    <property type="entry name" value="D-isomer_2_OHA_DH_cat_dom"/>
</dbReference>
<protein>
    <recommendedName>
        <fullName evidence="10">D-isomer specific 2-hydroxyacid dehydrogenase NAD-binding domain-containing protein</fullName>
    </recommendedName>
</protein>
<accession>A0A1B7NSC5</accession>
<comment type="similarity">
    <text evidence="1 5">Belongs to the D-isomer specific 2-hydroxyacid dehydrogenase family.</text>
</comment>
<keyword evidence="3 5" id="KW-0560">Oxidoreductase</keyword>
<keyword evidence="9" id="KW-1185">Reference proteome</keyword>
<dbReference type="InterPro" id="IPR029753">
    <property type="entry name" value="D-isomer_DH_CS"/>
</dbReference>
<dbReference type="InterPro" id="IPR029752">
    <property type="entry name" value="D-isomer_DH_CS1"/>
</dbReference>
<evidence type="ECO:0000256" key="1">
    <source>
        <dbReference type="ARBA" id="ARBA00005854"/>
    </source>
</evidence>
<dbReference type="GO" id="GO:0051287">
    <property type="term" value="F:NAD binding"/>
    <property type="evidence" value="ECO:0007669"/>
    <property type="project" value="InterPro"/>
</dbReference>
<keyword evidence="2" id="KW-0028">Amino-acid biosynthesis</keyword>
<dbReference type="OrthoDB" id="298012at2759"/>
<name>A0A1B7NSC5_9EURO</name>
<evidence type="ECO:0008006" key="10">
    <source>
        <dbReference type="Google" id="ProtNLM"/>
    </source>
</evidence>
<dbReference type="InterPro" id="IPR036291">
    <property type="entry name" value="NAD(P)-bd_dom_sf"/>
</dbReference>
<dbReference type="SUPFAM" id="SSF52283">
    <property type="entry name" value="Formate/glycerate dehydrogenase catalytic domain-like"/>
    <property type="match status" value="1"/>
</dbReference>
<dbReference type="PANTHER" id="PTHR42789:SF1">
    <property type="entry name" value="D-ISOMER SPECIFIC 2-HYDROXYACID DEHYDROGENASE FAMILY PROTEIN (AFU_ORTHOLOGUE AFUA_6G10090)"/>
    <property type="match status" value="1"/>
</dbReference>